<dbReference type="AlphaFoldDB" id="A0A1D8K498"/>
<accession>A0A1D8K498</accession>
<proteinExistence type="inferred from homology"/>
<name>A0A1D8K498_9GAMM</name>
<protein>
    <submittedName>
        <fullName evidence="2">BolA family protein</fullName>
    </submittedName>
</protein>
<reference evidence="2 3" key="1">
    <citation type="submission" date="2016-09" db="EMBL/GenBank/DDBJ databases">
        <title>Acidihalobacter prosperus V6 (DSM14174).</title>
        <authorList>
            <person name="Khaleque H.N."/>
            <person name="Ramsay J.P."/>
            <person name="Murphy R.J.T."/>
            <person name="Kaksonen A.H."/>
            <person name="Boxall N.J."/>
            <person name="Watkin E.L.J."/>
        </authorList>
    </citation>
    <scope>NUCLEOTIDE SEQUENCE [LARGE SCALE GENOMIC DNA]</scope>
    <source>
        <strain evidence="2 3">V6</strain>
    </source>
</reference>
<dbReference type="Gene3D" id="3.30.300.90">
    <property type="entry name" value="BolA-like"/>
    <property type="match status" value="1"/>
</dbReference>
<evidence type="ECO:0000256" key="1">
    <source>
        <dbReference type="RuleBase" id="RU003860"/>
    </source>
</evidence>
<dbReference type="EMBL" id="CP017448">
    <property type="protein sequence ID" value="AOV15790.1"/>
    <property type="molecule type" value="Genomic_DNA"/>
</dbReference>
<dbReference type="Pfam" id="PF01722">
    <property type="entry name" value="BolA"/>
    <property type="match status" value="1"/>
</dbReference>
<keyword evidence="3" id="KW-1185">Reference proteome</keyword>
<dbReference type="SUPFAM" id="SSF82657">
    <property type="entry name" value="BolA-like"/>
    <property type="match status" value="1"/>
</dbReference>
<dbReference type="InterPro" id="IPR036065">
    <property type="entry name" value="BolA-like_sf"/>
</dbReference>
<dbReference type="RefSeq" id="WP_070071390.1">
    <property type="nucleotide sequence ID" value="NZ_CP017448.1"/>
</dbReference>
<evidence type="ECO:0000313" key="2">
    <source>
        <dbReference type="EMBL" id="AOV15790.1"/>
    </source>
</evidence>
<dbReference type="Proteomes" id="UP000095342">
    <property type="component" value="Chromosome"/>
</dbReference>
<organism evidence="2 3">
    <name type="scientific">Acidihalobacter aeolianus</name>
    <dbReference type="NCBI Taxonomy" id="2792603"/>
    <lineage>
        <taxon>Bacteria</taxon>
        <taxon>Pseudomonadati</taxon>
        <taxon>Pseudomonadota</taxon>
        <taxon>Gammaproteobacteria</taxon>
        <taxon>Chromatiales</taxon>
        <taxon>Ectothiorhodospiraceae</taxon>
        <taxon>Acidihalobacter</taxon>
    </lineage>
</organism>
<evidence type="ECO:0000313" key="3">
    <source>
        <dbReference type="Proteomes" id="UP000095342"/>
    </source>
</evidence>
<gene>
    <name evidence="2" type="ORF">BJI67_00780</name>
</gene>
<sequence>MLHSEIVERVRALYPDAAIEVAGEDCSFEMLVVSEAFAGTRLLARQKSILALFKDDIQSGALHALSVTARTPAEQSAASGAGLVRLTS</sequence>
<comment type="similarity">
    <text evidence="1">Belongs to the BolA/IbaG family.</text>
</comment>
<dbReference type="InterPro" id="IPR002634">
    <property type="entry name" value="BolA"/>
</dbReference>
<dbReference type="KEGG" id="aaeo:BJI67_00780"/>